<dbReference type="PIRSF" id="PIRSF006540">
    <property type="entry name" value="Nop17p"/>
    <property type="match status" value="1"/>
</dbReference>
<dbReference type="GO" id="GO:0000494">
    <property type="term" value="P:box C/D sno(s)RNA 3'-end processing"/>
    <property type="evidence" value="ECO:0007669"/>
    <property type="project" value="TreeGrafter"/>
</dbReference>
<evidence type="ECO:0000313" key="10">
    <source>
        <dbReference type="EMBL" id="HGM46258.1"/>
    </source>
</evidence>
<dbReference type="FunFam" id="3.30.200.20:FF:000613">
    <property type="entry name" value="Fibrillarin-like rRNA/tRNA 2'-O-methyltransferase"/>
    <property type="match status" value="1"/>
</dbReference>
<comment type="similarity">
    <text evidence="1 9">Belongs to the methyltransferase superfamily. Fibrillarin family.</text>
</comment>
<evidence type="ECO:0000256" key="5">
    <source>
        <dbReference type="ARBA" id="ARBA00022694"/>
    </source>
</evidence>
<evidence type="ECO:0000256" key="3">
    <source>
        <dbReference type="ARBA" id="ARBA00022603"/>
    </source>
</evidence>
<keyword evidence="5 9" id="KW-0819">tRNA processing</keyword>
<dbReference type="EC" id="2.1.1.-" evidence="9"/>
<dbReference type="EMBL" id="DTBQ01000021">
    <property type="protein sequence ID" value="HGM46258.1"/>
    <property type="molecule type" value="Genomic_DNA"/>
</dbReference>
<feature type="binding site" evidence="9">
    <location>
        <begin position="91"/>
        <end position="92"/>
    </location>
    <ligand>
        <name>S-adenosyl-L-methionine</name>
        <dbReference type="ChEBI" id="CHEBI:59789"/>
    </ligand>
</feature>
<protein>
    <recommendedName>
        <fullName evidence="9">Fibrillarin-like rRNA/tRNA 2'-O-methyltransferase</fullName>
        <ecNumber evidence="9">2.1.1.-</ecNumber>
    </recommendedName>
</protein>
<comment type="function">
    <text evidence="7 9">Involved in pre-rRNA and tRNA processing. Utilizes the methyl donor S-adenosyl-L-methionine to catalyze the site-specific 2'-hydroxyl methylation of ribose moieties in rRNA and tRNA. Site specificity is provided by a guide RNA that base pairs with the substrate. Methylation occurs at a characteristic distance from the sequence involved in base pairing with the guide RNA.</text>
</comment>
<evidence type="ECO:0000256" key="2">
    <source>
        <dbReference type="ARBA" id="ARBA00022552"/>
    </source>
</evidence>
<dbReference type="AlphaFoldDB" id="A0A7C4D479"/>
<dbReference type="Pfam" id="PF01269">
    <property type="entry name" value="Fibrillarin"/>
    <property type="match status" value="1"/>
</dbReference>
<dbReference type="GO" id="GO:0008649">
    <property type="term" value="F:rRNA methyltransferase activity"/>
    <property type="evidence" value="ECO:0007669"/>
    <property type="project" value="TreeGrafter"/>
</dbReference>
<dbReference type="InterPro" id="IPR000692">
    <property type="entry name" value="Fibrillarin"/>
</dbReference>
<dbReference type="NCBIfam" id="NF003277">
    <property type="entry name" value="PRK04266.1-3"/>
    <property type="match status" value="1"/>
</dbReference>
<accession>A0A7C4D479</accession>
<dbReference type="GO" id="GO:0003723">
    <property type="term" value="F:RNA binding"/>
    <property type="evidence" value="ECO:0007669"/>
    <property type="project" value="UniProtKB-UniRule"/>
</dbReference>
<feature type="binding site" evidence="9">
    <location>
        <begin position="136"/>
        <end position="137"/>
    </location>
    <ligand>
        <name>S-adenosyl-L-methionine</name>
        <dbReference type="ChEBI" id="CHEBI:59789"/>
    </ligand>
</feature>
<evidence type="ECO:0000256" key="4">
    <source>
        <dbReference type="ARBA" id="ARBA00022679"/>
    </source>
</evidence>
<dbReference type="NCBIfam" id="NF003275">
    <property type="entry name" value="PRK04266.1-1"/>
    <property type="match status" value="1"/>
</dbReference>
<name>A0A7C4D479_THEPE</name>
<comment type="caution">
    <text evidence="10">The sequence shown here is derived from an EMBL/GenBank/DDBJ whole genome shotgun (WGS) entry which is preliminary data.</text>
</comment>
<feature type="binding site" evidence="9">
    <location>
        <begin position="110"/>
        <end position="111"/>
    </location>
    <ligand>
        <name>S-adenosyl-L-methionine</name>
        <dbReference type="ChEBI" id="CHEBI:59789"/>
    </ligand>
</feature>
<dbReference type="SUPFAM" id="SSF53335">
    <property type="entry name" value="S-adenosyl-L-methionine-dependent methyltransferases"/>
    <property type="match status" value="1"/>
</dbReference>
<reference evidence="10" key="1">
    <citation type="journal article" date="2020" name="mSystems">
        <title>Genome- and Community-Level Interaction Insights into Carbon Utilization and Element Cycling Functions of Hydrothermarchaeota in Hydrothermal Sediment.</title>
        <authorList>
            <person name="Zhou Z."/>
            <person name="Liu Y."/>
            <person name="Xu W."/>
            <person name="Pan J."/>
            <person name="Luo Z.H."/>
            <person name="Li M."/>
        </authorList>
    </citation>
    <scope>NUCLEOTIDE SEQUENCE</scope>
    <source>
        <strain evidence="10">SpSt-649</strain>
    </source>
</reference>
<keyword evidence="3 9" id="KW-0489">Methyltransferase</keyword>
<evidence type="ECO:0000256" key="7">
    <source>
        <dbReference type="ARBA" id="ARBA00057806"/>
    </source>
</evidence>
<dbReference type="NCBIfam" id="NF003276">
    <property type="entry name" value="PRK04266.1-2"/>
    <property type="match status" value="1"/>
</dbReference>
<evidence type="ECO:0000256" key="6">
    <source>
        <dbReference type="ARBA" id="ARBA00022884"/>
    </source>
</evidence>
<dbReference type="SMART" id="SM01206">
    <property type="entry name" value="Fibrillarin"/>
    <property type="match status" value="1"/>
</dbReference>
<organism evidence="10">
    <name type="scientific">Thermofilum pendens</name>
    <dbReference type="NCBI Taxonomy" id="2269"/>
    <lineage>
        <taxon>Archaea</taxon>
        <taxon>Thermoproteota</taxon>
        <taxon>Thermoprotei</taxon>
        <taxon>Thermofilales</taxon>
        <taxon>Thermofilaceae</taxon>
        <taxon>Thermofilum</taxon>
    </lineage>
</organism>
<keyword evidence="2 9" id="KW-0698">rRNA processing</keyword>
<evidence type="ECO:0000256" key="8">
    <source>
        <dbReference type="ARBA" id="ARBA00063440"/>
    </source>
</evidence>
<dbReference type="Gene3D" id="3.40.50.150">
    <property type="entry name" value="Vaccinia Virus protein VP39"/>
    <property type="match status" value="1"/>
</dbReference>
<sequence>MSIRAVGVEPHEKFPGVYWIEFEDGSKRLATVNLAPRVRVYGEQLVVMGGQEYRVWNPYRSKLAGAIMKNLSINPIAPGSRILYLGTASGTTPSHISDIIGPRGVLYGVEFAPRVMREFIEKVVIHRRNVIPLLADARFPTKYAHIVERVDVIYADIAQPFQSKIVADNADLFLEEGGWIMMAIKAMSIDVTKQPSETYKKEISHLEDRGYKVKEVLHLEPYDEAHAFIVARRD</sequence>
<keyword evidence="4 9" id="KW-0808">Transferase</keyword>
<proteinExistence type="inferred from homology"/>
<gene>
    <name evidence="9" type="primary">flpA</name>
    <name evidence="10" type="ORF">ENU21_00705</name>
</gene>
<dbReference type="PANTHER" id="PTHR10335">
    <property type="entry name" value="RRNA 2-O-METHYLTRANSFERASE FIBRILLARIN"/>
    <property type="match status" value="1"/>
</dbReference>
<dbReference type="GO" id="GO:1990259">
    <property type="term" value="F:histone H2AQ104 methyltransferase activity"/>
    <property type="evidence" value="ECO:0007669"/>
    <property type="project" value="TreeGrafter"/>
</dbReference>
<feature type="binding site" evidence="9">
    <location>
        <begin position="156"/>
        <end position="159"/>
    </location>
    <ligand>
        <name>S-adenosyl-L-methionine</name>
        <dbReference type="ChEBI" id="CHEBI:59789"/>
    </ligand>
</feature>
<dbReference type="InterPro" id="IPR029063">
    <property type="entry name" value="SAM-dependent_MTases_sf"/>
</dbReference>
<evidence type="ECO:0000256" key="1">
    <source>
        <dbReference type="ARBA" id="ARBA00010632"/>
    </source>
</evidence>
<dbReference type="HAMAP" id="MF_00351">
    <property type="entry name" value="RNA_methyltransf_FlpA"/>
    <property type="match status" value="1"/>
</dbReference>
<keyword evidence="6 9" id="KW-0694">RNA-binding</keyword>
<dbReference type="GO" id="GO:0008033">
    <property type="term" value="P:tRNA processing"/>
    <property type="evidence" value="ECO:0007669"/>
    <property type="project" value="UniProtKB-UniRule"/>
</dbReference>
<dbReference type="PRINTS" id="PR00052">
    <property type="entry name" value="FIBRILLARIN"/>
</dbReference>
<comment type="subunit">
    <text evidence="8">Interacts with nop5. Component of box C/D small ribonucleoprotein (sRNP) particles that contain rpl7ae, FlpA and nop5, plus a guide RNA. These sRNP particles form homodimers, giving rise to an asymmetric holoenzyme.</text>
</comment>
<dbReference type="PANTHER" id="PTHR10335:SF17">
    <property type="entry name" value="FIBRILLARIN"/>
    <property type="match status" value="1"/>
</dbReference>
<evidence type="ECO:0000256" key="9">
    <source>
        <dbReference type="HAMAP-Rule" id="MF_00351"/>
    </source>
</evidence>
<dbReference type="Gene3D" id="3.30.200.20">
    <property type="entry name" value="Phosphorylase Kinase, domain 1"/>
    <property type="match status" value="1"/>
</dbReference>